<keyword evidence="2" id="KW-1185">Reference proteome</keyword>
<dbReference type="Proteomes" id="UP000271889">
    <property type="component" value="Unassembled WGS sequence"/>
</dbReference>
<accession>A0A3P6TKJ5</accession>
<dbReference type="AlphaFoldDB" id="A0A3P6TKJ5"/>
<dbReference type="EMBL" id="UYRV01019793">
    <property type="protein sequence ID" value="VDK66558.1"/>
    <property type="molecule type" value="Genomic_DNA"/>
</dbReference>
<evidence type="ECO:0000313" key="1">
    <source>
        <dbReference type="EMBL" id="VDK66558.1"/>
    </source>
</evidence>
<gene>
    <name evidence="1" type="ORF">CGOC_LOCUS6199</name>
</gene>
<evidence type="ECO:0000313" key="2">
    <source>
        <dbReference type="Proteomes" id="UP000271889"/>
    </source>
</evidence>
<name>A0A3P6TKJ5_CYLGO</name>
<sequence length="82" mass="8941">MYATLVETKDSGLATARQNTCPNSMKKVVKLNVLNSHRRHLNVKLQDVNAKFQLDKGANVSEINGRTDGTTIASREGLACPT</sequence>
<organism evidence="1 2">
    <name type="scientific">Cylicostephanus goldi</name>
    <name type="common">Nematode worm</name>
    <dbReference type="NCBI Taxonomy" id="71465"/>
    <lineage>
        <taxon>Eukaryota</taxon>
        <taxon>Metazoa</taxon>
        <taxon>Ecdysozoa</taxon>
        <taxon>Nematoda</taxon>
        <taxon>Chromadorea</taxon>
        <taxon>Rhabditida</taxon>
        <taxon>Rhabditina</taxon>
        <taxon>Rhabditomorpha</taxon>
        <taxon>Strongyloidea</taxon>
        <taxon>Strongylidae</taxon>
        <taxon>Cylicostephanus</taxon>
    </lineage>
</organism>
<proteinExistence type="predicted"/>
<protein>
    <submittedName>
        <fullName evidence="1">Uncharacterized protein</fullName>
    </submittedName>
</protein>
<reference evidence="1 2" key="1">
    <citation type="submission" date="2018-11" db="EMBL/GenBank/DDBJ databases">
        <authorList>
            <consortium name="Pathogen Informatics"/>
        </authorList>
    </citation>
    <scope>NUCLEOTIDE SEQUENCE [LARGE SCALE GENOMIC DNA]</scope>
</reference>